<proteinExistence type="predicted"/>
<dbReference type="AlphaFoldDB" id="A0A1V9F7N0"/>
<organism evidence="1 2">
    <name type="scientific">Niastella populi</name>
    <dbReference type="NCBI Taxonomy" id="550983"/>
    <lineage>
        <taxon>Bacteria</taxon>
        <taxon>Pseudomonadati</taxon>
        <taxon>Bacteroidota</taxon>
        <taxon>Chitinophagia</taxon>
        <taxon>Chitinophagales</taxon>
        <taxon>Chitinophagaceae</taxon>
        <taxon>Niastella</taxon>
    </lineage>
</organism>
<evidence type="ECO:0008006" key="3">
    <source>
        <dbReference type="Google" id="ProtNLM"/>
    </source>
</evidence>
<name>A0A1V9F7N0_9BACT</name>
<comment type="caution">
    <text evidence="1">The sequence shown here is derived from an EMBL/GenBank/DDBJ whole genome shotgun (WGS) entry which is preliminary data.</text>
</comment>
<keyword evidence="2" id="KW-1185">Reference proteome</keyword>
<gene>
    <name evidence="1" type="ORF">A4R26_28095</name>
</gene>
<dbReference type="EMBL" id="LWBP01000208">
    <property type="protein sequence ID" value="OQP54423.1"/>
    <property type="molecule type" value="Genomic_DNA"/>
</dbReference>
<reference evidence="2" key="1">
    <citation type="submission" date="2016-04" db="EMBL/GenBank/DDBJ databases">
        <authorList>
            <person name="Chen L."/>
            <person name="Zhuang W."/>
            <person name="Wang G."/>
        </authorList>
    </citation>
    <scope>NUCLEOTIDE SEQUENCE [LARGE SCALE GENOMIC DNA]</scope>
    <source>
        <strain evidence="2">208</strain>
    </source>
</reference>
<sequence>MMHIVPKQVNGNRSLTAIACVAFLTVIFAGACKKKIESSVTDRLMNKWSLVQLIDSAWSSSGLAPMISNYEGKTGEYLDFRKDGKLYSYYNKTYDTAQYTYSEQNYKVNVRAHKYNILILTDNTMIMYEPRYSTSSSSGDYSAYKITLSK</sequence>
<accession>A0A1V9F7N0</accession>
<dbReference type="RefSeq" id="WP_081169365.1">
    <property type="nucleotide sequence ID" value="NZ_LWBP01000208.1"/>
</dbReference>
<dbReference type="Proteomes" id="UP000192276">
    <property type="component" value="Unassembled WGS sequence"/>
</dbReference>
<dbReference type="PROSITE" id="PS51257">
    <property type="entry name" value="PROKAR_LIPOPROTEIN"/>
    <property type="match status" value="1"/>
</dbReference>
<protein>
    <recommendedName>
        <fullName evidence="3">Lipocalin-like domain-containing protein</fullName>
    </recommendedName>
</protein>
<evidence type="ECO:0000313" key="1">
    <source>
        <dbReference type="EMBL" id="OQP54423.1"/>
    </source>
</evidence>
<dbReference type="OrthoDB" id="672518at2"/>
<evidence type="ECO:0000313" key="2">
    <source>
        <dbReference type="Proteomes" id="UP000192276"/>
    </source>
</evidence>